<proteinExistence type="predicted"/>
<evidence type="ECO:0000313" key="1">
    <source>
        <dbReference type="EMBL" id="CAG8476398.1"/>
    </source>
</evidence>
<evidence type="ECO:0000313" key="2">
    <source>
        <dbReference type="Proteomes" id="UP000789702"/>
    </source>
</evidence>
<keyword evidence="2" id="KW-1185">Reference proteome</keyword>
<accession>A0ACA9KIZ7</accession>
<protein>
    <submittedName>
        <fullName evidence="1">4000_t:CDS:1</fullName>
    </submittedName>
</protein>
<name>A0ACA9KIZ7_9GLOM</name>
<organism evidence="1 2">
    <name type="scientific">Dentiscutata heterogama</name>
    <dbReference type="NCBI Taxonomy" id="1316150"/>
    <lineage>
        <taxon>Eukaryota</taxon>
        <taxon>Fungi</taxon>
        <taxon>Fungi incertae sedis</taxon>
        <taxon>Mucoromycota</taxon>
        <taxon>Glomeromycotina</taxon>
        <taxon>Glomeromycetes</taxon>
        <taxon>Diversisporales</taxon>
        <taxon>Gigasporaceae</taxon>
        <taxon>Dentiscutata</taxon>
    </lineage>
</organism>
<dbReference type="EMBL" id="CAJVPU010001276">
    <property type="protein sequence ID" value="CAG8476398.1"/>
    <property type="molecule type" value="Genomic_DNA"/>
</dbReference>
<comment type="caution">
    <text evidence="1">The sequence shown here is derived from an EMBL/GenBank/DDBJ whole genome shotgun (WGS) entry which is preliminary data.</text>
</comment>
<reference evidence="1" key="1">
    <citation type="submission" date="2021-06" db="EMBL/GenBank/DDBJ databases">
        <authorList>
            <person name="Kallberg Y."/>
            <person name="Tangrot J."/>
            <person name="Rosling A."/>
        </authorList>
    </citation>
    <scope>NUCLEOTIDE SEQUENCE</scope>
    <source>
        <strain evidence="1">IL203A</strain>
    </source>
</reference>
<gene>
    <name evidence="1" type="ORF">DHETER_LOCUS1938</name>
</gene>
<dbReference type="Proteomes" id="UP000789702">
    <property type="component" value="Unassembled WGS sequence"/>
</dbReference>
<sequence length="81" mass="9297">MNYKFLLTLLLALATINVVAIASPHYRREASPLLKKREECTLDCTGYLQPIEECLEYCDDYCMVFDPDYPDYAVCCFLLGS</sequence>